<dbReference type="VEuPathDB" id="TrichDB:TVAGG3_1050730"/>
<accession>A2E4K4</accession>
<dbReference type="OrthoDB" id="539213at2759"/>
<dbReference type="SMR" id="A2E4K4"/>
<dbReference type="STRING" id="5722.A2E4K4"/>
<dbReference type="RefSeq" id="XP_001324649.1">
    <property type="nucleotide sequence ID" value="XM_001324614.1"/>
</dbReference>
<name>A2E4K4_TRIV3</name>
<dbReference type="Pfam" id="PF12796">
    <property type="entry name" value="Ank_2"/>
    <property type="match status" value="1"/>
</dbReference>
<dbReference type="EMBL" id="DS113302">
    <property type="protein sequence ID" value="EAY12426.1"/>
    <property type="molecule type" value="Genomic_DNA"/>
</dbReference>
<dbReference type="KEGG" id="tva:4770390"/>
<evidence type="ECO:0000256" key="2">
    <source>
        <dbReference type="ARBA" id="ARBA00023043"/>
    </source>
</evidence>
<dbReference type="SMART" id="SM00248">
    <property type="entry name" value="ANK"/>
    <property type="match status" value="5"/>
</dbReference>
<gene>
    <name evidence="5" type="ORF">TVAG_445380</name>
</gene>
<feature type="region of interest" description="Disordered" evidence="4">
    <location>
        <begin position="355"/>
        <end position="379"/>
    </location>
</feature>
<keyword evidence="6" id="KW-1185">Reference proteome</keyword>
<dbReference type="PROSITE" id="PS50088">
    <property type="entry name" value="ANK_REPEAT"/>
    <property type="match status" value="4"/>
</dbReference>
<feature type="repeat" description="ANK" evidence="3">
    <location>
        <begin position="454"/>
        <end position="486"/>
    </location>
</feature>
<dbReference type="Gene3D" id="1.25.40.20">
    <property type="entry name" value="Ankyrin repeat-containing domain"/>
    <property type="match status" value="2"/>
</dbReference>
<dbReference type="PANTHER" id="PTHR24188">
    <property type="entry name" value="ANKYRIN REPEAT PROTEIN"/>
    <property type="match status" value="1"/>
</dbReference>
<keyword evidence="1" id="KW-0677">Repeat</keyword>
<proteinExistence type="predicted"/>
<evidence type="ECO:0000313" key="6">
    <source>
        <dbReference type="Proteomes" id="UP000001542"/>
    </source>
</evidence>
<reference evidence="5" key="1">
    <citation type="submission" date="2006-10" db="EMBL/GenBank/DDBJ databases">
        <authorList>
            <person name="Amadeo P."/>
            <person name="Zhao Q."/>
            <person name="Wortman J."/>
            <person name="Fraser-Liggett C."/>
            <person name="Carlton J."/>
        </authorList>
    </citation>
    <scope>NUCLEOTIDE SEQUENCE</scope>
    <source>
        <strain evidence="5">G3</strain>
    </source>
</reference>
<sequence length="539" mass="61826">MESIQLDLQVFQRINNCQTSDKFTLTINNFEIILNKFFAITFSLMIHKKYLLDNSINKVDISLDIETSDTYNVLKNILQCCETSFKCDKKILKDLFHIGVELEIKELVDIYKKKEIDHMTLNKNNCIQFLEYYIYCSYNEKISECCEYISSHFYEIDLNQLKAISTKLGIDIIQRIVINKKFLIKDENSFANFIISLTQKSKNFSPLIEHINFEYCSDHIIKNLYEICDGDNCVNIIKSLGESLLRSRYHIRDFSRYHLPTEYLEKMTDLKKSYSKLIESQEKFNIKKGLKSFENLPEGLTQLMIPIINEYYINGYLMLMNACYDGRLDHVKLLVESGCYKDVVIKSETLDEFNNSYDEQNDYDSDDGNEYNDSDESDGYDEYSEFTYGCTPLYVASVAGKLDIVKYLISIGVDKDSKVKHGRTPIMAASDKGNLDVVKYLYSVGANINAKDNDGRTPIMAASDKGNLDVVKYLYSVGANINAKDNDGRTPIMAASNSDRLDVVKYLISVGANKDAKDNEGKNALDYAGYDVEEFLSSN</sequence>
<evidence type="ECO:0000313" key="5">
    <source>
        <dbReference type="EMBL" id="EAY12426.1"/>
    </source>
</evidence>
<dbReference type="Pfam" id="PF00023">
    <property type="entry name" value="Ank"/>
    <property type="match status" value="1"/>
</dbReference>
<dbReference type="eggNOG" id="KOG1082">
    <property type="taxonomic scope" value="Eukaryota"/>
</dbReference>
<feature type="repeat" description="ANK" evidence="3">
    <location>
        <begin position="421"/>
        <end position="453"/>
    </location>
</feature>
<feature type="repeat" description="ANK" evidence="3">
    <location>
        <begin position="487"/>
        <end position="519"/>
    </location>
</feature>
<dbReference type="AlphaFoldDB" id="A2E4K4"/>
<dbReference type="InterPro" id="IPR036770">
    <property type="entry name" value="Ankyrin_rpt-contain_sf"/>
</dbReference>
<dbReference type="PANTHER" id="PTHR24188:SF29">
    <property type="entry name" value="GH09064P"/>
    <property type="match status" value="1"/>
</dbReference>
<protein>
    <submittedName>
        <fullName evidence="5">Uncharacterized protein</fullName>
    </submittedName>
</protein>
<dbReference type="PROSITE" id="PS50297">
    <property type="entry name" value="ANK_REP_REGION"/>
    <property type="match status" value="4"/>
</dbReference>
<dbReference type="InterPro" id="IPR002110">
    <property type="entry name" value="Ankyrin_rpt"/>
</dbReference>
<dbReference type="PRINTS" id="PR01415">
    <property type="entry name" value="ANKYRIN"/>
</dbReference>
<evidence type="ECO:0000256" key="1">
    <source>
        <dbReference type="ARBA" id="ARBA00022737"/>
    </source>
</evidence>
<feature type="repeat" description="ANK" evidence="3">
    <location>
        <begin position="388"/>
        <end position="420"/>
    </location>
</feature>
<dbReference type="InParanoid" id="A2E4K4"/>
<feature type="compositionally biased region" description="Acidic residues" evidence="4">
    <location>
        <begin position="359"/>
        <end position="379"/>
    </location>
</feature>
<dbReference type="Proteomes" id="UP000001542">
    <property type="component" value="Unassembled WGS sequence"/>
</dbReference>
<evidence type="ECO:0000256" key="4">
    <source>
        <dbReference type="SAM" id="MobiDB-lite"/>
    </source>
</evidence>
<dbReference type="SUPFAM" id="SSF48403">
    <property type="entry name" value="Ankyrin repeat"/>
    <property type="match status" value="1"/>
</dbReference>
<organism evidence="5 6">
    <name type="scientific">Trichomonas vaginalis (strain ATCC PRA-98 / G3)</name>
    <dbReference type="NCBI Taxonomy" id="412133"/>
    <lineage>
        <taxon>Eukaryota</taxon>
        <taxon>Metamonada</taxon>
        <taxon>Parabasalia</taxon>
        <taxon>Trichomonadida</taxon>
        <taxon>Trichomonadidae</taxon>
        <taxon>Trichomonas</taxon>
    </lineage>
</organism>
<evidence type="ECO:0000256" key="3">
    <source>
        <dbReference type="PROSITE-ProRule" id="PRU00023"/>
    </source>
</evidence>
<keyword evidence="2 3" id="KW-0040">ANK repeat</keyword>
<reference evidence="5" key="2">
    <citation type="journal article" date="2007" name="Science">
        <title>Draft genome sequence of the sexually transmitted pathogen Trichomonas vaginalis.</title>
        <authorList>
            <person name="Carlton J.M."/>
            <person name="Hirt R.P."/>
            <person name="Silva J.C."/>
            <person name="Delcher A.L."/>
            <person name="Schatz M."/>
            <person name="Zhao Q."/>
            <person name="Wortman J.R."/>
            <person name="Bidwell S.L."/>
            <person name="Alsmark U.C.M."/>
            <person name="Besteiro S."/>
            <person name="Sicheritz-Ponten T."/>
            <person name="Noel C.J."/>
            <person name="Dacks J.B."/>
            <person name="Foster P.G."/>
            <person name="Simillion C."/>
            <person name="Van de Peer Y."/>
            <person name="Miranda-Saavedra D."/>
            <person name="Barton G.J."/>
            <person name="Westrop G.D."/>
            <person name="Mueller S."/>
            <person name="Dessi D."/>
            <person name="Fiori P.L."/>
            <person name="Ren Q."/>
            <person name="Paulsen I."/>
            <person name="Zhang H."/>
            <person name="Bastida-Corcuera F.D."/>
            <person name="Simoes-Barbosa A."/>
            <person name="Brown M.T."/>
            <person name="Hayes R.D."/>
            <person name="Mukherjee M."/>
            <person name="Okumura C.Y."/>
            <person name="Schneider R."/>
            <person name="Smith A.J."/>
            <person name="Vanacova S."/>
            <person name="Villalvazo M."/>
            <person name="Haas B.J."/>
            <person name="Pertea M."/>
            <person name="Feldblyum T.V."/>
            <person name="Utterback T.R."/>
            <person name="Shu C.L."/>
            <person name="Osoegawa K."/>
            <person name="de Jong P.J."/>
            <person name="Hrdy I."/>
            <person name="Horvathova L."/>
            <person name="Zubacova Z."/>
            <person name="Dolezal P."/>
            <person name="Malik S.B."/>
            <person name="Logsdon J.M. Jr."/>
            <person name="Henze K."/>
            <person name="Gupta A."/>
            <person name="Wang C.C."/>
            <person name="Dunne R.L."/>
            <person name="Upcroft J.A."/>
            <person name="Upcroft P."/>
            <person name="White O."/>
            <person name="Salzberg S.L."/>
            <person name="Tang P."/>
            <person name="Chiu C.-H."/>
            <person name="Lee Y.-S."/>
            <person name="Embley T.M."/>
            <person name="Coombs G.H."/>
            <person name="Mottram J.C."/>
            <person name="Tachezy J."/>
            <person name="Fraser-Liggett C.M."/>
            <person name="Johnson P.J."/>
        </authorList>
    </citation>
    <scope>NUCLEOTIDE SEQUENCE [LARGE SCALE GENOMIC DNA]</scope>
    <source>
        <strain evidence="5">G3</strain>
    </source>
</reference>
<dbReference type="VEuPathDB" id="TrichDB:TVAG_445380"/>